<dbReference type="NCBIfam" id="NF002317">
    <property type="entry name" value="PRK01250.1"/>
    <property type="match status" value="1"/>
</dbReference>
<evidence type="ECO:0000256" key="3">
    <source>
        <dbReference type="ARBA" id="ARBA00022801"/>
    </source>
</evidence>
<feature type="binding site" evidence="5">
    <location>
        <position position="71"/>
    </location>
    <ligand>
        <name>Mg(2+)</name>
        <dbReference type="ChEBI" id="CHEBI:18420"/>
        <label>2</label>
    </ligand>
</feature>
<reference evidence="6 7" key="1">
    <citation type="submission" date="2024-01" db="EMBL/GenBank/DDBJ databases">
        <title>Multi-omics insights into the function and evolution of sodium benzoate biodegradation pathways in Benzoatithermus flavus gen. nov., sp. nov. from hot spring.</title>
        <authorList>
            <person name="Hu C.-J."/>
            <person name="Li W.-J."/>
        </authorList>
    </citation>
    <scope>NUCLEOTIDE SEQUENCE [LARGE SCALE GENOMIC DNA]</scope>
    <source>
        <strain evidence="6 7">SYSU G07066</strain>
    </source>
</reference>
<feature type="binding site" evidence="5">
    <location>
        <position position="56"/>
    </location>
    <ligand>
        <name>substrate</name>
    </ligand>
</feature>
<keyword evidence="5" id="KW-0963">Cytoplasm</keyword>
<comment type="similarity">
    <text evidence="5">Belongs to the PPase family.</text>
</comment>
<dbReference type="SUPFAM" id="SSF50324">
    <property type="entry name" value="Inorganic pyrophosphatase"/>
    <property type="match status" value="1"/>
</dbReference>
<sequence>MDINRLPPGKNPPYEVNVLIEVPLRSDPIKYEYDKDSGFIFVDRYLYTSMFYPCNYGFIPSTLGGDGDPLDVMVVGRMPVMSGAILRVRPIGVLEMEDEAGLDEKLLAVPIDKITPVHRHVRTYQDIPELDLARIAHFFEHYKDLEPNKWVKVKGWEGPERAHQLILEGIERAKGKLTSTGE</sequence>
<evidence type="ECO:0000313" key="7">
    <source>
        <dbReference type="Proteomes" id="UP001375743"/>
    </source>
</evidence>
<keyword evidence="7" id="KW-1185">Reference proteome</keyword>
<feature type="binding site" evidence="5">
    <location>
        <position position="71"/>
    </location>
    <ligand>
        <name>Mg(2+)</name>
        <dbReference type="ChEBI" id="CHEBI:18420"/>
        <label>1</label>
    </ligand>
</feature>
<comment type="subunit">
    <text evidence="5">Homohexamer.</text>
</comment>
<keyword evidence="3 5" id="KW-0378">Hydrolase</keyword>
<evidence type="ECO:0000256" key="2">
    <source>
        <dbReference type="ARBA" id="ARBA00022723"/>
    </source>
</evidence>
<feature type="binding site" evidence="5">
    <location>
        <position position="142"/>
    </location>
    <ligand>
        <name>substrate</name>
    </ligand>
</feature>
<evidence type="ECO:0000313" key="6">
    <source>
        <dbReference type="EMBL" id="MEK0083390.1"/>
    </source>
</evidence>
<dbReference type="PANTHER" id="PTHR10286">
    <property type="entry name" value="INORGANIC PYROPHOSPHATASE"/>
    <property type="match status" value="1"/>
</dbReference>
<dbReference type="HAMAP" id="MF_00209">
    <property type="entry name" value="Inorganic_PPase"/>
    <property type="match status" value="1"/>
</dbReference>
<dbReference type="Pfam" id="PF00719">
    <property type="entry name" value="Pyrophosphatase"/>
    <property type="match status" value="1"/>
</dbReference>
<keyword evidence="2 5" id="KW-0479">Metal-binding</keyword>
<comment type="catalytic activity">
    <reaction evidence="5">
        <text>diphosphate + H2O = 2 phosphate + H(+)</text>
        <dbReference type="Rhea" id="RHEA:24576"/>
        <dbReference type="ChEBI" id="CHEBI:15377"/>
        <dbReference type="ChEBI" id="CHEBI:15378"/>
        <dbReference type="ChEBI" id="CHEBI:33019"/>
        <dbReference type="ChEBI" id="CHEBI:43474"/>
        <dbReference type="EC" id="3.6.1.1"/>
    </reaction>
</comment>
<feature type="binding site" evidence="5">
    <location>
        <position position="103"/>
    </location>
    <ligand>
        <name>Mg(2+)</name>
        <dbReference type="ChEBI" id="CHEBI:18420"/>
        <label>1</label>
    </ligand>
</feature>
<dbReference type="GO" id="GO:0004427">
    <property type="term" value="F:inorganic diphosphate phosphatase activity"/>
    <property type="evidence" value="ECO:0007669"/>
    <property type="project" value="UniProtKB-EC"/>
</dbReference>
<protein>
    <recommendedName>
        <fullName evidence="5">Inorganic pyrophosphatase</fullName>
        <ecNumber evidence="5">3.6.1.1</ecNumber>
    </recommendedName>
    <alternativeName>
        <fullName evidence="5">Pyrophosphate phospho-hydrolase</fullName>
        <shortName evidence="5">PPase</shortName>
    </alternativeName>
</protein>
<dbReference type="Gene3D" id="3.90.80.10">
    <property type="entry name" value="Inorganic pyrophosphatase"/>
    <property type="match status" value="1"/>
</dbReference>
<comment type="subcellular location">
    <subcellularLocation>
        <location evidence="5">Cytoplasm</location>
    </subcellularLocation>
</comment>
<dbReference type="CDD" id="cd00412">
    <property type="entry name" value="pyrophosphatase"/>
    <property type="match status" value="1"/>
</dbReference>
<evidence type="ECO:0000256" key="5">
    <source>
        <dbReference type="HAMAP-Rule" id="MF_00209"/>
    </source>
</evidence>
<evidence type="ECO:0000256" key="4">
    <source>
        <dbReference type="ARBA" id="ARBA00022842"/>
    </source>
</evidence>
<dbReference type="EC" id="3.6.1.1" evidence="5"/>
<comment type="caution">
    <text evidence="6">The sequence shown here is derived from an EMBL/GenBank/DDBJ whole genome shotgun (WGS) entry which is preliminary data.</text>
</comment>
<evidence type="ECO:0000256" key="1">
    <source>
        <dbReference type="ARBA" id="ARBA00001946"/>
    </source>
</evidence>
<dbReference type="InterPro" id="IPR008162">
    <property type="entry name" value="Pyrophosphatase"/>
</dbReference>
<feature type="binding site" evidence="5">
    <location>
        <position position="30"/>
    </location>
    <ligand>
        <name>substrate</name>
    </ligand>
</feature>
<dbReference type="Proteomes" id="UP001375743">
    <property type="component" value="Unassembled WGS sequence"/>
</dbReference>
<dbReference type="InterPro" id="IPR036649">
    <property type="entry name" value="Pyrophosphatase_sf"/>
</dbReference>
<feature type="binding site" evidence="5">
    <location>
        <position position="66"/>
    </location>
    <ligand>
        <name>Mg(2+)</name>
        <dbReference type="ChEBI" id="CHEBI:18420"/>
        <label>1</label>
    </ligand>
</feature>
<comment type="function">
    <text evidence="5">Catalyzes the hydrolysis of inorganic pyrophosphate (PPi) forming two phosphate ions.</text>
</comment>
<dbReference type="PROSITE" id="PS00387">
    <property type="entry name" value="PPASE"/>
    <property type="match status" value="1"/>
</dbReference>
<comment type="cofactor">
    <cofactor evidence="1 5">
        <name>Mg(2+)</name>
        <dbReference type="ChEBI" id="CHEBI:18420"/>
    </cofactor>
</comment>
<gene>
    <name evidence="5 6" type="primary">ppa</name>
    <name evidence="6" type="ORF">U1T56_09525</name>
</gene>
<name>A0ABU8XQ96_9PROT</name>
<organism evidence="6 7">
    <name type="scientific">Benzoatithermus flavus</name>
    <dbReference type="NCBI Taxonomy" id="3108223"/>
    <lineage>
        <taxon>Bacteria</taxon>
        <taxon>Pseudomonadati</taxon>
        <taxon>Pseudomonadota</taxon>
        <taxon>Alphaproteobacteria</taxon>
        <taxon>Geminicoccales</taxon>
        <taxon>Geminicoccaceae</taxon>
        <taxon>Benzoatithermus</taxon>
    </lineage>
</organism>
<dbReference type="RefSeq" id="WP_418159242.1">
    <property type="nucleotide sequence ID" value="NZ_JBBLZC010000008.1"/>
</dbReference>
<feature type="binding site" evidence="5">
    <location>
        <position position="44"/>
    </location>
    <ligand>
        <name>substrate</name>
    </ligand>
</feature>
<proteinExistence type="inferred from homology"/>
<dbReference type="EMBL" id="JBBLZC010000008">
    <property type="protein sequence ID" value="MEK0083390.1"/>
    <property type="molecule type" value="Genomic_DNA"/>
</dbReference>
<accession>A0ABU8XQ96</accession>
<keyword evidence="4 5" id="KW-0460">Magnesium</keyword>